<reference evidence="2 3" key="1">
    <citation type="submission" date="2018-04" db="EMBL/GenBank/DDBJ databases">
        <title>Genome sequencing of Flavobacterium sp. HYN0048.</title>
        <authorList>
            <person name="Yi H."/>
            <person name="Baek C."/>
        </authorList>
    </citation>
    <scope>NUCLEOTIDE SEQUENCE [LARGE SCALE GENOMIC DNA]</scope>
    <source>
        <strain evidence="2 3">HYN0048</strain>
    </source>
</reference>
<sequence length="64" mass="7329">MNKILVPLIFVSILLALYEQSKTHPNVYVMIAAIAVFMFCMMRLSAKIPSKNQRNDDDDVQEGR</sequence>
<accession>A0A2S0RG43</accession>
<organism evidence="2 3">
    <name type="scientific">Flavobacterium magnum</name>
    <dbReference type="NCBI Taxonomy" id="2162713"/>
    <lineage>
        <taxon>Bacteria</taxon>
        <taxon>Pseudomonadati</taxon>
        <taxon>Bacteroidota</taxon>
        <taxon>Flavobacteriia</taxon>
        <taxon>Flavobacteriales</taxon>
        <taxon>Flavobacteriaceae</taxon>
        <taxon>Flavobacterium</taxon>
    </lineage>
</organism>
<keyword evidence="1" id="KW-0472">Membrane</keyword>
<keyword evidence="1" id="KW-1133">Transmembrane helix</keyword>
<keyword evidence="1" id="KW-0812">Transmembrane</keyword>
<gene>
    <name evidence="2" type="ORF">HYN48_10585</name>
</gene>
<evidence type="ECO:0000256" key="1">
    <source>
        <dbReference type="SAM" id="Phobius"/>
    </source>
</evidence>
<dbReference type="AlphaFoldDB" id="A0A2S0RG43"/>
<dbReference type="RefSeq" id="WP_108371502.1">
    <property type="nucleotide sequence ID" value="NZ_CP028811.1"/>
</dbReference>
<name>A0A2S0RG43_9FLAO</name>
<feature type="transmembrane region" description="Helical" evidence="1">
    <location>
        <begin position="26"/>
        <end position="44"/>
    </location>
</feature>
<dbReference type="Proteomes" id="UP000244193">
    <property type="component" value="Chromosome"/>
</dbReference>
<dbReference type="OrthoDB" id="1449506at2"/>
<dbReference type="EMBL" id="CP028811">
    <property type="protein sequence ID" value="AWA30499.1"/>
    <property type="molecule type" value="Genomic_DNA"/>
</dbReference>
<keyword evidence="3" id="KW-1185">Reference proteome</keyword>
<evidence type="ECO:0000313" key="3">
    <source>
        <dbReference type="Proteomes" id="UP000244193"/>
    </source>
</evidence>
<proteinExistence type="predicted"/>
<dbReference type="KEGG" id="fmg:HYN48_10585"/>
<protein>
    <submittedName>
        <fullName evidence="2">Uncharacterized protein</fullName>
    </submittedName>
</protein>
<evidence type="ECO:0000313" key="2">
    <source>
        <dbReference type="EMBL" id="AWA30499.1"/>
    </source>
</evidence>